<keyword evidence="2" id="KW-0472">Membrane</keyword>
<keyword evidence="2" id="KW-0812">Transmembrane</keyword>
<gene>
    <name evidence="4" type="ORF">EM808_22270</name>
</gene>
<dbReference type="EMBL" id="RZTZ01000013">
    <property type="protein sequence ID" value="RVT58246.1"/>
    <property type="molecule type" value="Genomic_DNA"/>
</dbReference>
<feature type="compositionally biased region" description="Polar residues" evidence="1">
    <location>
        <begin position="56"/>
        <end position="75"/>
    </location>
</feature>
<keyword evidence="5" id="KW-1185">Reference proteome</keyword>
<feature type="compositionally biased region" description="Polar residues" evidence="1">
    <location>
        <begin position="185"/>
        <end position="194"/>
    </location>
</feature>
<feature type="transmembrane region" description="Helical" evidence="2">
    <location>
        <begin position="21"/>
        <end position="44"/>
    </location>
</feature>
<keyword evidence="2" id="KW-1133">Transmembrane helix</keyword>
<feature type="region of interest" description="Disordered" evidence="1">
    <location>
        <begin position="53"/>
        <end position="75"/>
    </location>
</feature>
<evidence type="ECO:0000259" key="3">
    <source>
        <dbReference type="Pfam" id="PF08924"/>
    </source>
</evidence>
<feature type="compositionally biased region" description="Acidic residues" evidence="1">
    <location>
        <begin position="200"/>
        <end position="212"/>
    </location>
</feature>
<organism evidence="4 5">
    <name type="scientific">Niallia taxi</name>
    <dbReference type="NCBI Taxonomy" id="2499688"/>
    <lineage>
        <taxon>Bacteria</taxon>
        <taxon>Bacillati</taxon>
        <taxon>Bacillota</taxon>
        <taxon>Bacilli</taxon>
        <taxon>Bacillales</taxon>
        <taxon>Bacillaceae</taxon>
        <taxon>Niallia</taxon>
    </lineage>
</organism>
<protein>
    <submittedName>
        <fullName evidence="4">DUF1906 domain-containing protein</fullName>
    </submittedName>
</protein>
<dbReference type="SUPFAM" id="SSF51445">
    <property type="entry name" value="(Trans)glycosidases"/>
    <property type="match status" value="1"/>
</dbReference>
<evidence type="ECO:0000313" key="5">
    <source>
        <dbReference type="Proteomes" id="UP000288024"/>
    </source>
</evidence>
<proteinExistence type="predicted"/>
<feature type="domain" description="Rv2525c-like glycoside hydrolase-like" evidence="3">
    <location>
        <begin position="251"/>
        <end position="388"/>
    </location>
</feature>
<evidence type="ECO:0000256" key="2">
    <source>
        <dbReference type="SAM" id="Phobius"/>
    </source>
</evidence>
<dbReference type="Proteomes" id="UP000288024">
    <property type="component" value="Unassembled WGS sequence"/>
</dbReference>
<comment type="caution">
    <text evidence="4">The sequence shown here is derived from an EMBL/GenBank/DDBJ whole genome shotgun (WGS) entry which is preliminary data.</text>
</comment>
<feature type="region of interest" description="Disordered" evidence="1">
    <location>
        <begin position="185"/>
        <end position="224"/>
    </location>
</feature>
<dbReference type="AlphaFoldDB" id="A0A3S2UD79"/>
<dbReference type="InterPro" id="IPR017853">
    <property type="entry name" value="GH"/>
</dbReference>
<name>A0A3S2UD79_9BACI</name>
<sequence>MVAIQHIVIKRTKGRCDTMDWKKYLIIATSAFLIILLGIGAFLYSNSKPTAVADSTDATGNVSTENQSDQQNAEQTSANLSVTNNIQNNVSGEAKADIESSIKNEVDNQDADIQNSLTNSISDQAEVTLTNKLESLLNGTLTGSLNNSINNEVNGNGQTKIENNLINNIQLHVNVDVINDITTTGKEPSQEATDSSNENSSEEEQASEEEATNENNNSSEEKPVYIWGIDSASETTEEFYQCVNENFGNPKIVARYLGHNEGVSAGLTSAQIDLIHENDADVLLIHNGFNDATGYDNGVNEAKEAIDLANELGTPDGVAIFADIEPTYPVDAAFIEGWYDEMNASNFEPGIYGVFDSGSELVNTFNQASKNKQEIKDNTFIWSASPSIGVTTEENAPDFDVDAPEGSLAYGWQYGIDAETCNIDTNLFNSKLTDVLWSP</sequence>
<reference evidence="4 5" key="1">
    <citation type="submission" date="2019-01" db="EMBL/GenBank/DDBJ databases">
        <title>Bacillus sp. M5HDSG1-1, whole genome shotgun sequence.</title>
        <authorList>
            <person name="Tuo L."/>
        </authorList>
    </citation>
    <scope>NUCLEOTIDE SEQUENCE [LARGE SCALE GENOMIC DNA]</scope>
    <source>
        <strain evidence="4 5">M5HDSG1-1</strain>
    </source>
</reference>
<dbReference type="Pfam" id="PF08924">
    <property type="entry name" value="Rv2525c_GlyHyd-like"/>
    <property type="match status" value="1"/>
</dbReference>
<evidence type="ECO:0000256" key="1">
    <source>
        <dbReference type="SAM" id="MobiDB-lite"/>
    </source>
</evidence>
<evidence type="ECO:0000313" key="4">
    <source>
        <dbReference type="EMBL" id="RVT58246.1"/>
    </source>
</evidence>
<dbReference type="Gene3D" id="3.20.20.80">
    <property type="entry name" value="Glycosidases"/>
    <property type="match status" value="1"/>
</dbReference>
<dbReference type="InterPro" id="IPR015020">
    <property type="entry name" value="Rv2525c-like_Glyco_Hydro-like"/>
</dbReference>
<accession>A0A3S2UD79</accession>